<accession>A0A484HJC4</accession>
<feature type="domain" description="Metallo-beta-lactamase" evidence="2">
    <location>
        <begin position="131"/>
        <end position="326"/>
    </location>
</feature>
<dbReference type="InterPro" id="IPR036866">
    <property type="entry name" value="RibonucZ/Hydroxyglut_hydro"/>
</dbReference>
<evidence type="ECO:0000259" key="2">
    <source>
        <dbReference type="Pfam" id="PF12706"/>
    </source>
</evidence>
<keyword evidence="1" id="KW-0732">Signal</keyword>
<sequence length="393" mass="45633">MRFFKTAFFKHIRVLIALCAMAPGLSACLSPDKKSFSEAEWSQKVEETGVHDLYAPHLKDGRFFSPWMKAGDKSFWDVLFWKITAQKNYTPTQEAFLPRVLENTAERIARTRGDFILWIGHNTFLIRIGATWWLTDPIFSKRALVPPRETPPALTLEAFNELAREVEDIRVVISHNHYDHLDAPTLKKLPRHCRFYTPLGLGDYIRDMGQSRVTEMDWWEEIDLGNGSRLICLPAQHWSLRIGMKRNASLWASFLLITPQTTLYFGGDSGYFKGFREIGRKYPAIDYAFMAVTAYHPRWFMHVHHMNVPEAAKAFDELGARFFIPTQWGTFRLGNEPAGYPGLDLRRHIDKNREDPSRFKIMDIGRIIPIQKGHSHSKKTFPFKKTIKRRESS</sequence>
<name>A0A484HJC4_9BACT</name>
<dbReference type="PROSITE" id="PS51257">
    <property type="entry name" value="PROKAR_LIPOPROTEIN"/>
    <property type="match status" value="1"/>
</dbReference>
<feature type="chain" id="PRO_5019786484" description="Metallo-beta-lactamase domain-containing protein" evidence="1">
    <location>
        <begin position="28"/>
        <end position="393"/>
    </location>
</feature>
<gene>
    <name evidence="3" type="ORF">EPICR_30275</name>
</gene>
<dbReference type="InterPro" id="IPR001279">
    <property type="entry name" value="Metallo-B-lactamas"/>
</dbReference>
<dbReference type="EMBL" id="CAACVI010000023">
    <property type="protein sequence ID" value="VEN74338.1"/>
    <property type="molecule type" value="Genomic_DNA"/>
</dbReference>
<protein>
    <recommendedName>
        <fullName evidence="2">Metallo-beta-lactamase domain-containing protein</fullName>
    </recommendedName>
</protein>
<organism evidence="3">
    <name type="scientific">uncultured Desulfobacteraceae bacterium</name>
    <dbReference type="NCBI Taxonomy" id="218296"/>
    <lineage>
        <taxon>Bacteria</taxon>
        <taxon>Pseudomonadati</taxon>
        <taxon>Thermodesulfobacteriota</taxon>
        <taxon>Desulfobacteria</taxon>
        <taxon>Desulfobacterales</taxon>
        <taxon>Desulfobacteraceae</taxon>
        <taxon>environmental samples</taxon>
    </lineage>
</organism>
<dbReference type="Gene3D" id="3.60.15.10">
    <property type="entry name" value="Ribonuclease Z/Hydroxyacylglutathione hydrolase-like"/>
    <property type="match status" value="1"/>
</dbReference>
<dbReference type="GO" id="GO:0005737">
    <property type="term" value="C:cytoplasm"/>
    <property type="evidence" value="ECO:0007669"/>
    <property type="project" value="TreeGrafter"/>
</dbReference>
<reference evidence="3" key="1">
    <citation type="submission" date="2019-01" db="EMBL/GenBank/DDBJ databases">
        <authorList>
            <consortium name="Genoscope - CEA"/>
            <person name="William W."/>
        </authorList>
    </citation>
    <scope>NUCLEOTIDE SEQUENCE</scope>
    <source>
        <strain evidence="3">CR-1</strain>
    </source>
</reference>
<proteinExistence type="predicted"/>
<feature type="signal peptide" evidence="1">
    <location>
        <begin position="1"/>
        <end position="27"/>
    </location>
</feature>
<dbReference type="AlphaFoldDB" id="A0A484HJC4"/>
<dbReference type="PANTHER" id="PTHR15032">
    <property type="entry name" value="N-ACYL-PHOSPHATIDYLETHANOLAMINE-HYDROLYZING PHOSPHOLIPASE D"/>
    <property type="match status" value="1"/>
</dbReference>
<dbReference type="SUPFAM" id="SSF56281">
    <property type="entry name" value="Metallo-hydrolase/oxidoreductase"/>
    <property type="match status" value="1"/>
</dbReference>
<evidence type="ECO:0000313" key="3">
    <source>
        <dbReference type="EMBL" id="VEN74338.1"/>
    </source>
</evidence>
<dbReference type="Pfam" id="PF12706">
    <property type="entry name" value="Lactamase_B_2"/>
    <property type="match status" value="1"/>
</dbReference>
<evidence type="ECO:0000256" key="1">
    <source>
        <dbReference type="SAM" id="SignalP"/>
    </source>
</evidence>
<dbReference type="PANTHER" id="PTHR15032:SF4">
    <property type="entry name" value="N-ACYL-PHOSPHATIDYLETHANOLAMINE-HYDROLYZING PHOSPHOLIPASE D"/>
    <property type="match status" value="1"/>
</dbReference>